<feature type="transmembrane region" description="Helical" evidence="1">
    <location>
        <begin position="6"/>
        <end position="29"/>
    </location>
</feature>
<protein>
    <submittedName>
        <fullName evidence="2">Uncharacterized protein</fullName>
    </submittedName>
</protein>
<keyword evidence="1" id="KW-0472">Membrane</keyword>
<dbReference type="AlphaFoldDB" id="A0A402A6V4"/>
<organism evidence="2 3">
    <name type="scientific">Tengunoibacter tsumagoiensis</name>
    <dbReference type="NCBI Taxonomy" id="2014871"/>
    <lineage>
        <taxon>Bacteria</taxon>
        <taxon>Bacillati</taxon>
        <taxon>Chloroflexota</taxon>
        <taxon>Ktedonobacteria</taxon>
        <taxon>Ktedonobacterales</taxon>
        <taxon>Dictyobacteraceae</taxon>
        <taxon>Tengunoibacter</taxon>
    </lineage>
</organism>
<feature type="transmembrane region" description="Helical" evidence="1">
    <location>
        <begin position="50"/>
        <end position="71"/>
    </location>
</feature>
<keyword evidence="1" id="KW-0812">Transmembrane</keyword>
<sequence length="104" mass="11445">MLHLHLPSIIVTILAMVACICGMFLLLFAPRLVGRVDNGEDQSALVHALIVRWIHLFGLEILSCLLLYYGLCTYGLFPALAPLPVLLIAVLVGLLLSCLLCRYL</sequence>
<evidence type="ECO:0000256" key="1">
    <source>
        <dbReference type="SAM" id="Phobius"/>
    </source>
</evidence>
<evidence type="ECO:0000313" key="3">
    <source>
        <dbReference type="Proteomes" id="UP000287352"/>
    </source>
</evidence>
<name>A0A402A6V4_9CHLR</name>
<comment type="caution">
    <text evidence="2">The sequence shown here is derived from an EMBL/GenBank/DDBJ whole genome shotgun (WGS) entry which is preliminary data.</text>
</comment>
<gene>
    <name evidence="2" type="ORF">KTT_46150</name>
</gene>
<accession>A0A402A6V4</accession>
<dbReference type="Proteomes" id="UP000287352">
    <property type="component" value="Unassembled WGS sequence"/>
</dbReference>
<reference evidence="3" key="1">
    <citation type="submission" date="2018-12" db="EMBL/GenBank/DDBJ databases">
        <title>Tengunoibacter tsumagoiensis gen. nov., sp. nov., Dictyobacter kobayashii sp. nov., D. alpinus sp. nov., and D. joshuensis sp. nov. and description of Dictyobacteraceae fam. nov. within the order Ktedonobacterales isolated from Tengu-no-mugimeshi.</title>
        <authorList>
            <person name="Wang C.M."/>
            <person name="Zheng Y."/>
            <person name="Sakai Y."/>
            <person name="Toyoda A."/>
            <person name="Minakuchi Y."/>
            <person name="Abe K."/>
            <person name="Yokota A."/>
            <person name="Yabe S."/>
        </authorList>
    </citation>
    <scope>NUCLEOTIDE SEQUENCE [LARGE SCALE GENOMIC DNA]</scope>
    <source>
        <strain evidence="3">Uno3</strain>
    </source>
</reference>
<proteinExistence type="predicted"/>
<feature type="transmembrane region" description="Helical" evidence="1">
    <location>
        <begin position="83"/>
        <end position="103"/>
    </location>
</feature>
<dbReference type="EMBL" id="BIFR01000002">
    <property type="protein sequence ID" value="GCE14756.1"/>
    <property type="molecule type" value="Genomic_DNA"/>
</dbReference>
<dbReference type="RefSeq" id="WP_126582293.1">
    <property type="nucleotide sequence ID" value="NZ_BIFR01000002.1"/>
</dbReference>
<keyword evidence="1" id="KW-1133">Transmembrane helix</keyword>
<keyword evidence="3" id="KW-1185">Reference proteome</keyword>
<evidence type="ECO:0000313" key="2">
    <source>
        <dbReference type="EMBL" id="GCE14756.1"/>
    </source>
</evidence>